<dbReference type="FunFam" id="3.60.20.40:FF:000001">
    <property type="entry name" value="Gamma-glutamyltranspeptidase 1"/>
    <property type="match status" value="1"/>
</dbReference>
<dbReference type="InterPro" id="IPR043137">
    <property type="entry name" value="GGT_ssub_C"/>
</dbReference>
<evidence type="ECO:0008006" key="6">
    <source>
        <dbReference type="Google" id="ProtNLM"/>
    </source>
</evidence>
<evidence type="ECO:0000256" key="3">
    <source>
        <dbReference type="PIRSR" id="PIRSR600101-2"/>
    </source>
</evidence>
<dbReference type="Proteomes" id="UP000326759">
    <property type="component" value="Unassembled WGS sequence"/>
</dbReference>
<accession>A0A5N5SM53</accession>
<dbReference type="InterPro" id="IPR029055">
    <property type="entry name" value="Ntn_hydrolases_N"/>
</dbReference>
<sequence length="463" mass="50992">MPQIIYKYRVTNKSLTDIIRANGSPADAAIAAQFCLGVVVAESMGIGGGFFLTYYDRPSRKAYVLDAREKAPSLASENMFEGKDNASMYGGLAVAVPGEVRGCWELYKRFGGSVPWADLIEPTIKLCEEGIPVSQHMALALSVQREWVINEPSMSSFINPSTGDVYKEGEIMKRPKLVPTLRELQKDPDALYTGSLSDGFLKDLQKLGNNYNFTSESLNDDNLVTTNQRIVEAFKYAYAERTDLADEDFVNMTQTSQDPTYYGATVIGPESHGTDHLSVWGKDGSVIAMTSTINLFFGAVITSESTDVVLNDEMDDFSSPNDTNYFNLPPSPNNYIKPGKRPTSSMCPSIFTDKDGNVRLIIGASGGSLIPSSVAWTAMRNLWFGKDIKESVDSRRLHHQLYPMILQYEEGFDQDVVKSLEDIGHVTDEFQIGSSIVSGIALGEDGKIYANSDWRKTPTVDGV</sequence>
<evidence type="ECO:0000256" key="2">
    <source>
        <dbReference type="PIRSR" id="PIRSR600101-1"/>
    </source>
</evidence>
<feature type="binding site" evidence="3">
    <location>
        <begin position="344"/>
        <end position="345"/>
    </location>
    <ligand>
        <name>L-glutamate</name>
        <dbReference type="ChEBI" id="CHEBI:29985"/>
    </ligand>
</feature>
<feature type="binding site" evidence="3">
    <location>
        <position position="367"/>
    </location>
    <ligand>
        <name>L-glutamate</name>
        <dbReference type="ChEBI" id="CHEBI:29985"/>
    </ligand>
</feature>
<feature type="binding site" evidence="3">
    <location>
        <position position="316"/>
    </location>
    <ligand>
        <name>L-glutamate</name>
        <dbReference type="ChEBI" id="CHEBI:29985"/>
    </ligand>
</feature>
<evidence type="ECO:0000256" key="1">
    <source>
        <dbReference type="ARBA" id="ARBA00084097"/>
    </source>
</evidence>
<proteinExistence type="predicted"/>
<dbReference type="AlphaFoldDB" id="A0A5N5SM53"/>
<dbReference type="Gene3D" id="3.60.20.40">
    <property type="match status" value="1"/>
</dbReference>
<keyword evidence="1" id="KW-1199">Hemostasis impairing toxin</keyword>
<keyword evidence="1" id="KW-1202">Platelet aggregation activating toxin</keyword>
<dbReference type="GO" id="GO:0036374">
    <property type="term" value="F:glutathione hydrolase activity"/>
    <property type="evidence" value="ECO:0007669"/>
    <property type="project" value="InterPro"/>
</dbReference>
<evidence type="ECO:0000313" key="5">
    <source>
        <dbReference type="Proteomes" id="UP000326759"/>
    </source>
</evidence>
<keyword evidence="1" id="KW-0800">Toxin</keyword>
<name>A0A5N5SM53_9CRUS</name>
<dbReference type="SUPFAM" id="SSF56235">
    <property type="entry name" value="N-terminal nucleophile aminohydrolases (Ntn hydrolases)"/>
    <property type="match status" value="1"/>
</dbReference>
<dbReference type="Pfam" id="PF01019">
    <property type="entry name" value="G_glu_transpept"/>
    <property type="match status" value="2"/>
</dbReference>
<dbReference type="EMBL" id="SEYY01022980">
    <property type="protein sequence ID" value="KAB7495155.1"/>
    <property type="molecule type" value="Genomic_DNA"/>
</dbReference>
<feature type="binding site" evidence="3">
    <location>
        <begin position="292"/>
        <end position="294"/>
    </location>
    <ligand>
        <name>L-glutamate</name>
        <dbReference type="ChEBI" id="CHEBI:29985"/>
    </ligand>
</feature>
<dbReference type="InterPro" id="IPR043138">
    <property type="entry name" value="GGT_lsub"/>
</dbReference>
<dbReference type="Gene3D" id="1.10.246.130">
    <property type="match status" value="1"/>
</dbReference>
<dbReference type="PRINTS" id="PR01210">
    <property type="entry name" value="GGTRANSPTASE"/>
</dbReference>
<comment type="caution">
    <text evidence="4">The sequence shown here is derived from an EMBL/GenBank/DDBJ whole genome shotgun (WGS) entry which is preliminary data.</text>
</comment>
<dbReference type="OrthoDB" id="1081007at2759"/>
<reference evidence="4 5" key="1">
    <citation type="journal article" date="2019" name="PLoS Biol.">
        <title>Sex chromosomes control vertical transmission of feminizing Wolbachia symbionts in an isopod.</title>
        <authorList>
            <person name="Becking T."/>
            <person name="Chebbi M.A."/>
            <person name="Giraud I."/>
            <person name="Moumen B."/>
            <person name="Laverre T."/>
            <person name="Caubet Y."/>
            <person name="Peccoud J."/>
            <person name="Gilbert C."/>
            <person name="Cordaux R."/>
        </authorList>
    </citation>
    <scope>NUCLEOTIDE SEQUENCE [LARGE SCALE GENOMIC DNA]</scope>
    <source>
        <strain evidence="4">ANa2</strain>
        <tissue evidence="4">Whole body excluding digestive tract and cuticle</tissue>
    </source>
</reference>
<dbReference type="InterPro" id="IPR000101">
    <property type="entry name" value="GGT_peptidase"/>
</dbReference>
<organism evidence="4 5">
    <name type="scientific">Armadillidium nasatum</name>
    <dbReference type="NCBI Taxonomy" id="96803"/>
    <lineage>
        <taxon>Eukaryota</taxon>
        <taxon>Metazoa</taxon>
        <taxon>Ecdysozoa</taxon>
        <taxon>Arthropoda</taxon>
        <taxon>Crustacea</taxon>
        <taxon>Multicrustacea</taxon>
        <taxon>Malacostraca</taxon>
        <taxon>Eumalacostraca</taxon>
        <taxon>Peracarida</taxon>
        <taxon>Isopoda</taxon>
        <taxon>Oniscidea</taxon>
        <taxon>Crinocheta</taxon>
        <taxon>Armadillidiidae</taxon>
        <taxon>Armadillidium</taxon>
    </lineage>
</organism>
<protein>
    <recommendedName>
        <fullName evidence="6">Gamma-glutamyltranspeptidase 1</fullName>
    </recommendedName>
</protein>
<keyword evidence="5" id="KW-1185">Reference proteome</keyword>
<feature type="active site" description="Nucleophile" evidence="2">
    <location>
        <position position="274"/>
    </location>
</feature>
<dbReference type="GO" id="GO:0005886">
    <property type="term" value="C:plasma membrane"/>
    <property type="evidence" value="ECO:0007669"/>
    <property type="project" value="TreeGrafter"/>
</dbReference>
<dbReference type="GO" id="GO:0006751">
    <property type="term" value="P:glutathione catabolic process"/>
    <property type="evidence" value="ECO:0007669"/>
    <property type="project" value="InterPro"/>
</dbReference>
<dbReference type="PANTHER" id="PTHR11686">
    <property type="entry name" value="GAMMA GLUTAMYL TRANSPEPTIDASE"/>
    <property type="match status" value="1"/>
</dbReference>
<dbReference type="PANTHER" id="PTHR11686:SF9">
    <property type="entry name" value="RE13973P"/>
    <property type="match status" value="1"/>
</dbReference>
<feature type="binding site" evidence="3">
    <location>
        <position position="68"/>
    </location>
    <ligand>
        <name>L-glutamate</name>
        <dbReference type="ChEBI" id="CHEBI:29985"/>
    </ligand>
</feature>
<gene>
    <name evidence="4" type="ORF">Anas_09325</name>
</gene>
<evidence type="ECO:0000313" key="4">
    <source>
        <dbReference type="EMBL" id="KAB7495155.1"/>
    </source>
</evidence>